<reference evidence="2" key="1">
    <citation type="journal article" date="2019" name="Int. J. Syst. Evol. Microbiol.">
        <title>The Global Catalogue of Microorganisms (GCM) 10K type strain sequencing project: providing services to taxonomists for standard genome sequencing and annotation.</title>
        <authorList>
            <consortium name="The Broad Institute Genomics Platform"/>
            <consortium name="The Broad Institute Genome Sequencing Center for Infectious Disease"/>
            <person name="Wu L."/>
            <person name="Ma J."/>
        </authorList>
    </citation>
    <scope>NUCLEOTIDE SEQUENCE [LARGE SCALE GENOMIC DNA]</scope>
    <source>
        <strain evidence="2">KCTC 42217</strain>
    </source>
</reference>
<dbReference type="RefSeq" id="WP_255902893.1">
    <property type="nucleotide sequence ID" value="NZ_JAFMZO010000003.1"/>
</dbReference>
<proteinExistence type="predicted"/>
<evidence type="ECO:0000313" key="1">
    <source>
        <dbReference type="EMBL" id="MFD2162807.1"/>
    </source>
</evidence>
<sequence>MENRDFSVTLLLDQSPQEIFNAVKNVRAWWSATAKGNTANLHDEFMVDFGSHWWAFKIVEVVINEKMVWQVSGSYMPWNGNVHEWTDTTVHFEIFRAGVQMALRFTHRGLVPEFSCFKGCSKGWTGYMNVSLKNLIVTGIGAPDYAY</sequence>
<dbReference type="EMBL" id="JBHUHZ010000001">
    <property type="protein sequence ID" value="MFD2162807.1"/>
    <property type="molecule type" value="Genomic_DNA"/>
</dbReference>
<organism evidence="1 2">
    <name type="scientific">Paradesertivirga mongoliensis</name>
    <dbReference type="NCBI Taxonomy" id="2100740"/>
    <lineage>
        <taxon>Bacteria</taxon>
        <taxon>Pseudomonadati</taxon>
        <taxon>Bacteroidota</taxon>
        <taxon>Sphingobacteriia</taxon>
        <taxon>Sphingobacteriales</taxon>
        <taxon>Sphingobacteriaceae</taxon>
        <taxon>Paradesertivirga</taxon>
    </lineage>
</organism>
<accession>A0ABW4ZME3</accession>
<name>A0ABW4ZME3_9SPHI</name>
<protein>
    <submittedName>
        <fullName evidence="1">SRPBCC domain-containing protein</fullName>
    </submittedName>
</protein>
<dbReference type="InterPro" id="IPR023393">
    <property type="entry name" value="START-like_dom_sf"/>
</dbReference>
<gene>
    <name evidence="1" type="ORF">ACFSJU_10425</name>
</gene>
<comment type="caution">
    <text evidence="1">The sequence shown here is derived from an EMBL/GenBank/DDBJ whole genome shotgun (WGS) entry which is preliminary data.</text>
</comment>
<dbReference type="CDD" id="cd07814">
    <property type="entry name" value="SRPBCC_CalC_Aha1-like"/>
    <property type="match status" value="1"/>
</dbReference>
<dbReference type="Proteomes" id="UP001597387">
    <property type="component" value="Unassembled WGS sequence"/>
</dbReference>
<dbReference type="Gene3D" id="3.30.530.20">
    <property type="match status" value="1"/>
</dbReference>
<evidence type="ECO:0000313" key="2">
    <source>
        <dbReference type="Proteomes" id="UP001597387"/>
    </source>
</evidence>
<keyword evidence="2" id="KW-1185">Reference proteome</keyword>
<dbReference type="SUPFAM" id="SSF55961">
    <property type="entry name" value="Bet v1-like"/>
    <property type="match status" value="1"/>
</dbReference>